<dbReference type="SUPFAM" id="SSF51905">
    <property type="entry name" value="FAD/NAD(P)-binding domain"/>
    <property type="match status" value="1"/>
</dbReference>
<dbReference type="Gene3D" id="3.50.50.60">
    <property type="entry name" value="FAD/NAD(P)-binding domain"/>
    <property type="match status" value="1"/>
</dbReference>
<reference evidence="7 8" key="1">
    <citation type="submission" date="2023-08" db="EMBL/GenBank/DDBJ databases">
        <title>Draft genome sequence of Algoriphagus confluentis.</title>
        <authorList>
            <person name="Takatani N."/>
            <person name="Hosokawa M."/>
            <person name="Sawabe T."/>
        </authorList>
    </citation>
    <scope>NUCLEOTIDE SEQUENCE [LARGE SCALE GENOMIC DNA]</scope>
    <source>
        <strain evidence="7 8">NBRC 111222</strain>
    </source>
</reference>
<evidence type="ECO:0000313" key="7">
    <source>
        <dbReference type="EMBL" id="GMQ27365.1"/>
    </source>
</evidence>
<dbReference type="Proteomes" id="UP001338309">
    <property type="component" value="Unassembled WGS sequence"/>
</dbReference>
<organism evidence="7 8">
    <name type="scientific">Algoriphagus confluentis</name>
    <dbReference type="NCBI Taxonomy" id="1697556"/>
    <lineage>
        <taxon>Bacteria</taxon>
        <taxon>Pseudomonadati</taxon>
        <taxon>Bacteroidota</taxon>
        <taxon>Cytophagia</taxon>
        <taxon>Cytophagales</taxon>
        <taxon>Cyclobacteriaceae</taxon>
        <taxon>Algoriphagus</taxon>
    </lineage>
</organism>
<evidence type="ECO:0000259" key="6">
    <source>
        <dbReference type="Pfam" id="PF01266"/>
    </source>
</evidence>
<comment type="similarity">
    <text evidence="5">Belongs to the L2HGDH family.</text>
</comment>
<evidence type="ECO:0000256" key="5">
    <source>
        <dbReference type="ARBA" id="ARBA00037941"/>
    </source>
</evidence>
<dbReference type="InterPro" id="IPR036188">
    <property type="entry name" value="FAD/NAD-bd_sf"/>
</dbReference>
<comment type="cofactor">
    <cofactor evidence="1">
        <name>FAD</name>
        <dbReference type="ChEBI" id="CHEBI:57692"/>
    </cofactor>
</comment>
<evidence type="ECO:0000256" key="4">
    <source>
        <dbReference type="ARBA" id="ARBA00023002"/>
    </source>
</evidence>
<keyword evidence="3" id="KW-0274">FAD</keyword>
<dbReference type="NCBIfam" id="NF008726">
    <property type="entry name" value="PRK11728.1"/>
    <property type="match status" value="1"/>
</dbReference>
<dbReference type="EMBL" id="BTPD01000001">
    <property type="protein sequence ID" value="GMQ27365.1"/>
    <property type="molecule type" value="Genomic_DNA"/>
</dbReference>
<keyword evidence="2" id="KW-0285">Flavoprotein</keyword>
<keyword evidence="8" id="KW-1185">Reference proteome</keyword>
<proteinExistence type="inferred from homology"/>
<feature type="domain" description="FAD dependent oxidoreductase" evidence="6">
    <location>
        <begin position="38"/>
        <end position="428"/>
    </location>
</feature>
<evidence type="ECO:0000256" key="1">
    <source>
        <dbReference type="ARBA" id="ARBA00001974"/>
    </source>
</evidence>
<keyword evidence="4" id="KW-0560">Oxidoreductase</keyword>
<name>A0ABQ6PHL0_9BACT</name>
<evidence type="ECO:0000313" key="8">
    <source>
        <dbReference type="Proteomes" id="UP001338309"/>
    </source>
</evidence>
<dbReference type="PANTHER" id="PTHR43104">
    <property type="entry name" value="L-2-HYDROXYGLUTARATE DEHYDROGENASE, MITOCHONDRIAL"/>
    <property type="match status" value="1"/>
</dbReference>
<gene>
    <name evidence="7" type="primary">lhgO</name>
    <name evidence="7" type="ORF">Aconfl_00070</name>
</gene>
<dbReference type="Pfam" id="PF01266">
    <property type="entry name" value="DAO"/>
    <property type="match status" value="1"/>
</dbReference>
<dbReference type="InterPro" id="IPR006076">
    <property type="entry name" value="FAD-dep_OxRdtase"/>
</dbReference>
<dbReference type="Gene3D" id="3.30.9.10">
    <property type="entry name" value="D-Amino Acid Oxidase, subunit A, domain 2"/>
    <property type="match status" value="1"/>
</dbReference>
<dbReference type="PANTHER" id="PTHR43104:SF2">
    <property type="entry name" value="L-2-HYDROXYGLUTARATE DEHYDROGENASE, MITOCHONDRIAL"/>
    <property type="match status" value="1"/>
</dbReference>
<protein>
    <submittedName>
        <fullName evidence="7">L-2-hydroxyglutarate oxidase</fullName>
    </submittedName>
</protein>
<sequence>MEKYKFWIKLSPISNLLPCDLVLPLLYLAKFEVRMVYDVAIIGGGIVGLATGLKVLKARPDLKIAVLEKEDQLAKHQTGNNSGVIHSGLYYKPGSLKATNCINGYHELVQFCQEEKIPFEITGKVVVATREEQKPLLDNLLTRGLQNGLTGTRKITLDELKDYEPHCTGVAAIHVPQTGIVDYYQVALAFGRKILQLGGEIFLDHKALKINQKEGINYIETSKKTIESKLVVNCAGLYSDKVALMNDSAIRDVKIIPFRGEYYKLKKEKEYLVKNLIYPVPDPNFPFLGVHFTRMKKGGVEAGPNAVLAFRREGYKKSQIHLGELAETLAWPGFQKVAGKYWKTGFGELYRSFSKAAFTKALQELIPEIQDSDLVDGGAGVRAQACDRTGGLLDDFAIRESVHAINVLNAPSPAATSSLSIGGTVAEMVFKRF</sequence>
<accession>A0ABQ6PHL0</accession>
<evidence type="ECO:0000256" key="2">
    <source>
        <dbReference type="ARBA" id="ARBA00022630"/>
    </source>
</evidence>
<comment type="caution">
    <text evidence="7">The sequence shown here is derived from an EMBL/GenBank/DDBJ whole genome shotgun (WGS) entry which is preliminary data.</text>
</comment>
<evidence type="ECO:0000256" key="3">
    <source>
        <dbReference type="ARBA" id="ARBA00022827"/>
    </source>
</evidence>